<feature type="chain" id="PRO_5019575223" description="WSC domain-containing protein" evidence="3">
    <location>
        <begin position="24"/>
        <end position="1026"/>
    </location>
</feature>
<dbReference type="EMBL" id="RSCD01000016">
    <property type="protein sequence ID" value="RSH88848.1"/>
    <property type="molecule type" value="Genomic_DNA"/>
</dbReference>
<feature type="domain" description="WSC" evidence="4">
    <location>
        <begin position="370"/>
        <end position="462"/>
    </location>
</feature>
<sequence length="1026" mass="107083">MFTLNQLVLALAGLATVSHLVSAKQDTSNDHDHAIRAPKRGSNRASKRTKEWGNSGGLAPAKRAGAVVEKRAGTPTWTSVGCVQDGSSRVLTGPSYTSSSMTVESCQSYCYSNGYALAGVEYGDECHCGNALSNGLGGSLSSSSCNMACAGSSSESCGGYYTMNLYRMYTPVGCISDSSSSRSLSDGPNVISGLTTGYCAQYCSKAGYAYAGTQYGDECWCGNSYPTSRAVSSSSCNMACAGDSTSTCGGYYYMNILSLPTTTTTVSAATTSYTSLGCYTDSGSPRLLTGASTTSSSMTAAVCSSYCSASGYKYFGTEYSTECYCGNSLDSSKATSSGTCSYACGGDSSSKCGGYYAISVYQAGSASTSYPVSLGCYSDSSSPRTLTGPEQDQSGMTVSSCTSYCSGLGYTYAGVEYSYQCFCGNTLDSTKAISSSSCNYACQGSSSQTCGGFYAIGVYQLKATSTTSSSSSSSASATATASSSASSLGCYTDSGNPRLLSGPEKDYSGSLTPAICQSYCGSAGYTYAGVEYGSQCWCGNSYDSTKKTSDSSCTYKCAGDSSKVCGGSYLLNLYKSTNVAATTTASPTVSPTSNPTSASLVSSNAAVASQVGVASPASGGTKALYAHQMVGNATWASNIAQAQSAGIDGFALNMGSDSWQPARVADAYAAANAAGFKMFFSFDFTSLTCGSGDLGTITGYVAQYANNGAQAKYNGNVLVSTFSGDSCSWNANGDVYTGWTNFRNTLKGQSINIYLVPAIFSATSTFGGVNSWMDAEFNWNSGWPVNTGSNLDFSGDTTYLNALNAAGKGYMAALSPAFFTYYGPSSYNKDWIYRSDNWLLATRFEMLIANRNKFDMVEIISWNDYGESHYVGPIGADQPNSQGWTNGMPHTAWLSLIAYYAPAWKTGSYPSVTDQVWLWSRPHPKDATPTHPTNARPSNADYTDDNLYVVVTLASAATVNIRSGSNSATWSLPSGLSKLSLASSPGTIGTTITRGSTTVKNYDSTGTFTYVSQPSDYNFNYFVANP</sequence>
<accession>A0A427YCM9</accession>
<protein>
    <recommendedName>
        <fullName evidence="4">WSC domain-containing protein</fullName>
    </recommendedName>
</protein>
<feature type="domain" description="WSC" evidence="4">
    <location>
        <begin position="484"/>
        <end position="577"/>
    </location>
</feature>
<feature type="domain" description="WSC" evidence="4">
    <location>
        <begin position="272"/>
        <end position="364"/>
    </location>
</feature>
<reference evidence="5 6" key="1">
    <citation type="submission" date="2018-11" db="EMBL/GenBank/DDBJ databases">
        <title>Genome sequence of Saitozyma podzolica DSM 27192.</title>
        <authorList>
            <person name="Aliyu H."/>
            <person name="Gorte O."/>
            <person name="Ochsenreither K."/>
        </authorList>
    </citation>
    <scope>NUCLEOTIDE SEQUENCE [LARGE SCALE GENOMIC DNA]</scope>
    <source>
        <strain evidence="5 6">DSM 27192</strain>
    </source>
</reference>
<gene>
    <name evidence="5" type="ORF">EHS25_003076</name>
</gene>
<dbReference type="InterPro" id="IPR005197">
    <property type="entry name" value="Glyco_hydro_71"/>
</dbReference>
<feature type="signal peptide" evidence="3">
    <location>
        <begin position="1"/>
        <end position="23"/>
    </location>
</feature>
<evidence type="ECO:0000256" key="2">
    <source>
        <dbReference type="SAM" id="MobiDB-lite"/>
    </source>
</evidence>
<organism evidence="5 6">
    <name type="scientific">Saitozyma podzolica</name>
    <dbReference type="NCBI Taxonomy" id="1890683"/>
    <lineage>
        <taxon>Eukaryota</taxon>
        <taxon>Fungi</taxon>
        <taxon>Dikarya</taxon>
        <taxon>Basidiomycota</taxon>
        <taxon>Agaricomycotina</taxon>
        <taxon>Tremellomycetes</taxon>
        <taxon>Tremellales</taxon>
        <taxon>Trimorphomycetaceae</taxon>
        <taxon>Saitozyma</taxon>
    </lineage>
</organism>
<feature type="domain" description="WSC" evidence="4">
    <location>
        <begin position="76"/>
        <end position="169"/>
    </location>
</feature>
<dbReference type="Gene3D" id="3.20.20.80">
    <property type="entry name" value="Glycosidases"/>
    <property type="match status" value="1"/>
</dbReference>
<dbReference type="OrthoDB" id="3257981at2759"/>
<feature type="domain" description="WSC" evidence="4">
    <location>
        <begin position="170"/>
        <end position="260"/>
    </location>
</feature>
<comment type="caution">
    <text evidence="5">The sequence shown here is derived from an EMBL/GenBank/DDBJ whole genome shotgun (WGS) entry which is preliminary data.</text>
</comment>
<keyword evidence="6" id="KW-1185">Reference proteome</keyword>
<name>A0A427YCM9_9TREE</name>
<dbReference type="AlphaFoldDB" id="A0A427YCM9"/>
<proteinExistence type="predicted"/>
<dbReference type="Proteomes" id="UP000279259">
    <property type="component" value="Unassembled WGS sequence"/>
</dbReference>
<evidence type="ECO:0000259" key="4">
    <source>
        <dbReference type="PROSITE" id="PS51212"/>
    </source>
</evidence>
<dbReference type="InterPro" id="IPR051589">
    <property type="entry name" value="Sialate-O-sulfotransferase"/>
</dbReference>
<dbReference type="InterPro" id="IPR002889">
    <property type="entry name" value="WSC_carb-bd"/>
</dbReference>
<dbReference type="PROSITE" id="PS51212">
    <property type="entry name" value="WSC"/>
    <property type="match status" value="5"/>
</dbReference>
<keyword evidence="3" id="KW-0732">Signal</keyword>
<evidence type="ECO:0000313" key="6">
    <source>
        <dbReference type="Proteomes" id="UP000279259"/>
    </source>
</evidence>
<dbReference type="STRING" id="1890683.A0A427YCM9"/>
<keyword evidence="1" id="KW-0677">Repeat</keyword>
<evidence type="ECO:0000313" key="5">
    <source>
        <dbReference type="EMBL" id="RSH88848.1"/>
    </source>
</evidence>
<dbReference type="PANTHER" id="PTHR45964:SF5">
    <property type="entry name" value="WSCD FAMILY MEMBER CG9164"/>
    <property type="match status" value="1"/>
</dbReference>
<dbReference type="CDD" id="cd11577">
    <property type="entry name" value="GH71"/>
    <property type="match status" value="1"/>
</dbReference>
<dbReference type="Pfam" id="PF03659">
    <property type="entry name" value="Glyco_hydro_71"/>
    <property type="match status" value="1"/>
</dbReference>
<evidence type="ECO:0000256" key="1">
    <source>
        <dbReference type="ARBA" id="ARBA00022737"/>
    </source>
</evidence>
<dbReference type="SMART" id="SM00321">
    <property type="entry name" value="WSC"/>
    <property type="match status" value="5"/>
</dbReference>
<dbReference type="PANTHER" id="PTHR45964">
    <property type="entry name" value="WSCD FAMILY MEMBER CG9164"/>
    <property type="match status" value="1"/>
</dbReference>
<evidence type="ECO:0000256" key="3">
    <source>
        <dbReference type="SAM" id="SignalP"/>
    </source>
</evidence>
<feature type="compositionally biased region" description="Basic residues" evidence="2">
    <location>
        <begin position="36"/>
        <end position="47"/>
    </location>
</feature>
<feature type="region of interest" description="Disordered" evidence="2">
    <location>
        <begin position="22"/>
        <end position="58"/>
    </location>
</feature>
<dbReference type="GO" id="GO:0051118">
    <property type="term" value="F:glucan endo-1,3-alpha-glucosidase activity"/>
    <property type="evidence" value="ECO:0007669"/>
    <property type="project" value="InterPro"/>
</dbReference>
<dbReference type="Pfam" id="PF01822">
    <property type="entry name" value="WSC"/>
    <property type="match status" value="5"/>
</dbReference>